<protein>
    <recommendedName>
        <fullName evidence="4">Fungal N-terminal domain-containing protein</fullName>
    </recommendedName>
</protein>
<dbReference type="RefSeq" id="XP_060299442.1">
    <property type="nucleotide sequence ID" value="XM_060445279.1"/>
</dbReference>
<proteinExistence type="predicted"/>
<sequence length="127" mass="13662">MDPLSISTACLALLGGIGKTAFIVIDFVRGYRTARSDLTALTGELTQLQPVLELIKDDTASQVLDITKNCFSVMEKVDTVLENHKGTLGSAKLVVLDSVVSILELMDKVMRLRAIIGDKDIPSASRG</sequence>
<feature type="transmembrane region" description="Helical" evidence="1">
    <location>
        <begin position="6"/>
        <end position="28"/>
    </location>
</feature>
<keyword evidence="3" id="KW-1185">Reference proteome</keyword>
<name>A0AA40AWY6_9PEZI</name>
<keyword evidence="1" id="KW-0812">Transmembrane</keyword>
<organism evidence="2 3">
    <name type="scientific">Lasiosphaeria miniovina</name>
    <dbReference type="NCBI Taxonomy" id="1954250"/>
    <lineage>
        <taxon>Eukaryota</taxon>
        <taxon>Fungi</taxon>
        <taxon>Dikarya</taxon>
        <taxon>Ascomycota</taxon>
        <taxon>Pezizomycotina</taxon>
        <taxon>Sordariomycetes</taxon>
        <taxon>Sordariomycetidae</taxon>
        <taxon>Sordariales</taxon>
        <taxon>Lasiosphaeriaceae</taxon>
        <taxon>Lasiosphaeria</taxon>
    </lineage>
</organism>
<evidence type="ECO:0000313" key="2">
    <source>
        <dbReference type="EMBL" id="KAK0723518.1"/>
    </source>
</evidence>
<keyword evidence="1" id="KW-1133">Transmembrane helix</keyword>
<gene>
    <name evidence="2" type="ORF">B0T26DRAFT_750783</name>
</gene>
<evidence type="ECO:0000256" key="1">
    <source>
        <dbReference type="SAM" id="Phobius"/>
    </source>
</evidence>
<keyword evidence="1" id="KW-0472">Membrane</keyword>
<dbReference type="Proteomes" id="UP001172101">
    <property type="component" value="Unassembled WGS sequence"/>
</dbReference>
<comment type="caution">
    <text evidence="2">The sequence shown here is derived from an EMBL/GenBank/DDBJ whole genome shotgun (WGS) entry which is preliminary data.</text>
</comment>
<dbReference type="GeneID" id="85328549"/>
<accession>A0AA40AWY6</accession>
<reference evidence="2" key="1">
    <citation type="submission" date="2023-06" db="EMBL/GenBank/DDBJ databases">
        <title>Genome-scale phylogeny and comparative genomics of the fungal order Sordariales.</title>
        <authorList>
            <consortium name="Lawrence Berkeley National Laboratory"/>
            <person name="Hensen N."/>
            <person name="Bonometti L."/>
            <person name="Westerberg I."/>
            <person name="Brannstrom I.O."/>
            <person name="Guillou S."/>
            <person name="Cros-Aarteil S."/>
            <person name="Calhoun S."/>
            <person name="Haridas S."/>
            <person name="Kuo A."/>
            <person name="Mondo S."/>
            <person name="Pangilinan J."/>
            <person name="Riley R."/>
            <person name="LaButti K."/>
            <person name="Andreopoulos B."/>
            <person name="Lipzen A."/>
            <person name="Chen C."/>
            <person name="Yanf M."/>
            <person name="Daum C."/>
            <person name="Ng V."/>
            <person name="Clum A."/>
            <person name="Steindorff A."/>
            <person name="Ohm R."/>
            <person name="Martin F."/>
            <person name="Silar P."/>
            <person name="Natvig D."/>
            <person name="Lalanne C."/>
            <person name="Gautier V."/>
            <person name="Ament-velasquez S.L."/>
            <person name="Kruys A."/>
            <person name="Hutchinson M.I."/>
            <person name="Powell A.J."/>
            <person name="Barry K."/>
            <person name="Miller A.N."/>
            <person name="Grigoriev I.V."/>
            <person name="Debuchy R."/>
            <person name="Gladieux P."/>
            <person name="Thoren M.H."/>
            <person name="Johannesson H."/>
        </authorList>
    </citation>
    <scope>NUCLEOTIDE SEQUENCE</scope>
    <source>
        <strain evidence="2">SMH2392-1A</strain>
    </source>
</reference>
<dbReference type="EMBL" id="JAUIRO010000003">
    <property type="protein sequence ID" value="KAK0723518.1"/>
    <property type="molecule type" value="Genomic_DNA"/>
</dbReference>
<evidence type="ECO:0000313" key="3">
    <source>
        <dbReference type="Proteomes" id="UP001172101"/>
    </source>
</evidence>
<evidence type="ECO:0008006" key="4">
    <source>
        <dbReference type="Google" id="ProtNLM"/>
    </source>
</evidence>
<dbReference type="AlphaFoldDB" id="A0AA40AWY6"/>